<dbReference type="SUPFAM" id="SSF46785">
    <property type="entry name" value="Winged helix' DNA-binding domain"/>
    <property type="match status" value="1"/>
</dbReference>
<organism evidence="2 3">
    <name type="scientific">Variovorax paradoxus</name>
    <dbReference type="NCBI Taxonomy" id="34073"/>
    <lineage>
        <taxon>Bacteria</taxon>
        <taxon>Pseudomonadati</taxon>
        <taxon>Pseudomonadota</taxon>
        <taxon>Betaproteobacteria</taxon>
        <taxon>Burkholderiales</taxon>
        <taxon>Comamonadaceae</taxon>
        <taxon>Variovorax</taxon>
    </lineage>
</organism>
<dbReference type="PROSITE" id="PS50995">
    <property type="entry name" value="HTH_MARR_2"/>
    <property type="match status" value="1"/>
</dbReference>
<dbReference type="Proteomes" id="UP001224845">
    <property type="component" value="Unassembled WGS sequence"/>
</dbReference>
<dbReference type="InterPro" id="IPR036388">
    <property type="entry name" value="WH-like_DNA-bd_sf"/>
</dbReference>
<dbReference type="PANTHER" id="PTHR33164:SF57">
    <property type="entry name" value="MARR-FAMILY TRANSCRIPTIONAL REGULATOR"/>
    <property type="match status" value="1"/>
</dbReference>
<proteinExistence type="predicted"/>
<dbReference type="PANTHER" id="PTHR33164">
    <property type="entry name" value="TRANSCRIPTIONAL REGULATOR, MARR FAMILY"/>
    <property type="match status" value="1"/>
</dbReference>
<name>A0AAW8EEN7_VARPD</name>
<dbReference type="InterPro" id="IPR036390">
    <property type="entry name" value="WH_DNA-bd_sf"/>
</dbReference>
<comment type="caution">
    <text evidence="2">The sequence shown here is derived from an EMBL/GenBank/DDBJ whole genome shotgun (WGS) entry which is preliminary data.</text>
</comment>
<gene>
    <name evidence="2" type="ORF">J2W39_002642</name>
</gene>
<dbReference type="InterPro" id="IPR000835">
    <property type="entry name" value="HTH_MarR-typ"/>
</dbReference>
<sequence length="161" mass="17263">MKTPRQRSAAQDAAGREAVVLALGEQLSALLSASRALTIETSAEFHPDVPSAAFHIARWLHAFGPAKASRIAEGVAMDRSATSRLISKLVELELAEVKPDPLDGRGVVVSLSRRGKSAISRAVHRKGDALHARIEQWSDAEVKQLASLLRRFNGLPEKGGA</sequence>
<accession>A0AAW8EEN7</accession>
<dbReference type="Pfam" id="PF12802">
    <property type="entry name" value="MarR_2"/>
    <property type="match status" value="1"/>
</dbReference>
<evidence type="ECO:0000313" key="3">
    <source>
        <dbReference type="Proteomes" id="UP001224845"/>
    </source>
</evidence>
<dbReference type="InterPro" id="IPR039422">
    <property type="entry name" value="MarR/SlyA-like"/>
</dbReference>
<keyword evidence="2" id="KW-0238">DNA-binding</keyword>
<reference evidence="2" key="1">
    <citation type="submission" date="2023-07" db="EMBL/GenBank/DDBJ databases">
        <title>Sorghum-associated microbial communities from plants grown in Nebraska, USA.</title>
        <authorList>
            <person name="Schachtman D."/>
        </authorList>
    </citation>
    <scope>NUCLEOTIDE SEQUENCE</scope>
    <source>
        <strain evidence="2">DS3315</strain>
    </source>
</reference>
<dbReference type="SMART" id="SM00347">
    <property type="entry name" value="HTH_MARR"/>
    <property type="match status" value="1"/>
</dbReference>
<dbReference type="GO" id="GO:0003677">
    <property type="term" value="F:DNA binding"/>
    <property type="evidence" value="ECO:0007669"/>
    <property type="project" value="UniProtKB-KW"/>
</dbReference>
<dbReference type="AlphaFoldDB" id="A0AAW8EEN7"/>
<dbReference type="Gene3D" id="1.10.10.10">
    <property type="entry name" value="Winged helix-like DNA-binding domain superfamily/Winged helix DNA-binding domain"/>
    <property type="match status" value="1"/>
</dbReference>
<evidence type="ECO:0000259" key="1">
    <source>
        <dbReference type="PROSITE" id="PS50995"/>
    </source>
</evidence>
<protein>
    <submittedName>
        <fullName evidence="2">DNA-binding MarR family transcriptional regulator</fullName>
    </submittedName>
</protein>
<dbReference type="GO" id="GO:0003700">
    <property type="term" value="F:DNA-binding transcription factor activity"/>
    <property type="evidence" value="ECO:0007669"/>
    <property type="project" value="InterPro"/>
</dbReference>
<dbReference type="GO" id="GO:0006950">
    <property type="term" value="P:response to stress"/>
    <property type="evidence" value="ECO:0007669"/>
    <property type="project" value="TreeGrafter"/>
</dbReference>
<feature type="domain" description="HTH marR-type" evidence="1">
    <location>
        <begin position="23"/>
        <end position="154"/>
    </location>
</feature>
<dbReference type="RefSeq" id="WP_307593982.1">
    <property type="nucleotide sequence ID" value="NZ_JAUSRV010000006.1"/>
</dbReference>
<dbReference type="EMBL" id="JAUSRV010000006">
    <property type="protein sequence ID" value="MDP9971405.1"/>
    <property type="molecule type" value="Genomic_DNA"/>
</dbReference>
<evidence type="ECO:0000313" key="2">
    <source>
        <dbReference type="EMBL" id="MDP9971405.1"/>
    </source>
</evidence>